<reference evidence="8" key="1">
    <citation type="journal article" date="2014" name="Science">
        <title>Nonhuman genetics. Genomic basis for the convergent evolution of electric organs.</title>
        <authorList>
            <person name="Gallant J.R."/>
            <person name="Traeger L.L."/>
            <person name="Volkening J.D."/>
            <person name="Moffett H."/>
            <person name="Chen P.H."/>
            <person name="Novina C.D."/>
            <person name="Phillips G.N.Jr."/>
            <person name="Anand R."/>
            <person name="Wells G.B."/>
            <person name="Pinch M."/>
            <person name="Guth R."/>
            <person name="Unguez G.A."/>
            <person name="Albert J.S."/>
            <person name="Zakon H.H."/>
            <person name="Samanta M.P."/>
            <person name="Sussman M.R."/>
        </authorList>
    </citation>
    <scope>NUCLEOTIDE SEQUENCE [LARGE SCALE GENOMIC DNA]</scope>
</reference>
<dbReference type="GeneTree" id="ENSGT00940000155418"/>
<keyword evidence="8" id="KW-1185">Reference proteome</keyword>
<organism evidence="7 8">
    <name type="scientific">Electrophorus electricus</name>
    <name type="common">Electric eel</name>
    <name type="synonym">Gymnotus electricus</name>
    <dbReference type="NCBI Taxonomy" id="8005"/>
    <lineage>
        <taxon>Eukaryota</taxon>
        <taxon>Metazoa</taxon>
        <taxon>Chordata</taxon>
        <taxon>Craniata</taxon>
        <taxon>Vertebrata</taxon>
        <taxon>Euteleostomi</taxon>
        <taxon>Actinopterygii</taxon>
        <taxon>Neopterygii</taxon>
        <taxon>Teleostei</taxon>
        <taxon>Ostariophysi</taxon>
        <taxon>Gymnotiformes</taxon>
        <taxon>Gymnotoidei</taxon>
        <taxon>Gymnotidae</taxon>
        <taxon>Electrophorus</taxon>
    </lineage>
</organism>
<feature type="signal peptide" evidence="5">
    <location>
        <begin position="1"/>
        <end position="28"/>
    </location>
</feature>
<dbReference type="AlphaFoldDB" id="A0A4W4GHP6"/>
<dbReference type="PROSITE" id="PS00135">
    <property type="entry name" value="TRYPSIN_SER"/>
    <property type="match status" value="1"/>
</dbReference>
<evidence type="ECO:0000259" key="6">
    <source>
        <dbReference type="PROSITE" id="PS50240"/>
    </source>
</evidence>
<dbReference type="SMART" id="SM00020">
    <property type="entry name" value="Tryp_SPc"/>
    <property type="match status" value="1"/>
</dbReference>
<dbReference type="PANTHER" id="PTHR24252">
    <property type="entry name" value="ACROSIN-RELATED"/>
    <property type="match status" value="1"/>
</dbReference>
<dbReference type="SUPFAM" id="SSF50494">
    <property type="entry name" value="Trypsin-like serine proteases"/>
    <property type="match status" value="1"/>
</dbReference>
<dbReference type="PRINTS" id="PR00722">
    <property type="entry name" value="CHYMOTRYPSIN"/>
</dbReference>
<keyword evidence="4" id="KW-1015">Disulfide bond</keyword>
<dbReference type="FunFam" id="2.40.10.10:FF:000003">
    <property type="entry name" value="Transmembrane serine protease 3"/>
    <property type="match status" value="1"/>
</dbReference>
<dbReference type="CDD" id="cd00190">
    <property type="entry name" value="Tryp_SPc"/>
    <property type="match status" value="1"/>
</dbReference>
<evidence type="ECO:0000256" key="4">
    <source>
        <dbReference type="ARBA" id="ARBA00023157"/>
    </source>
</evidence>
<dbReference type="Pfam" id="PF00089">
    <property type="entry name" value="Trypsin"/>
    <property type="match status" value="1"/>
</dbReference>
<evidence type="ECO:0000313" key="8">
    <source>
        <dbReference type="Proteomes" id="UP000314983"/>
    </source>
</evidence>
<dbReference type="InterPro" id="IPR001314">
    <property type="entry name" value="Peptidase_S1A"/>
</dbReference>
<accession>A0A4W4GHP6</accession>
<dbReference type="InterPro" id="IPR001254">
    <property type="entry name" value="Trypsin_dom"/>
</dbReference>
<feature type="domain" description="Peptidase S1" evidence="6">
    <location>
        <begin position="1"/>
        <end position="191"/>
    </location>
</feature>
<evidence type="ECO:0000256" key="5">
    <source>
        <dbReference type="SAM" id="SignalP"/>
    </source>
</evidence>
<keyword evidence="2" id="KW-0378">Hydrolase</keyword>
<dbReference type="InterPro" id="IPR033116">
    <property type="entry name" value="TRYPSIN_SER"/>
</dbReference>
<sequence>NKAFSVPRLIELLGRILVLLIYDANVQMREVQTIITHTDYNQMTYDNDIAVLELTKPLVFSNYIHPVCLPASSHAFPAGMPCWVTGWGSLREGGRVSRILQKAEVKIINDTVCDMINEGQVTSRMLCSGFLSGGVDACQGDSGGPLVCLSEANTWFQCGIVSWGEGCARRNKPGVYTRLTKFRDWIHKQTGPQDSRYLPNIPL</sequence>
<dbReference type="GO" id="GO:0004252">
    <property type="term" value="F:serine-type endopeptidase activity"/>
    <property type="evidence" value="ECO:0007669"/>
    <property type="project" value="InterPro"/>
</dbReference>
<dbReference type="GO" id="GO:0006508">
    <property type="term" value="P:proteolysis"/>
    <property type="evidence" value="ECO:0007669"/>
    <property type="project" value="UniProtKB-KW"/>
</dbReference>
<evidence type="ECO:0000256" key="2">
    <source>
        <dbReference type="ARBA" id="ARBA00022801"/>
    </source>
</evidence>
<reference evidence="7" key="5">
    <citation type="submission" date="2025-09" db="UniProtKB">
        <authorList>
            <consortium name="Ensembl"/>
        </authorList>
    </citation>
    <scope>IDENTIFICATION</scope>
</reference>
<dbReference type="Gene3D" id="2.40.10.10">
    <property type="entry name" value="Trypsin-like serine proteases"/>
    <property type="match status" value="2"/>
</dbReference>
<evidence type="ECO:0000313" key="7">
    <source>
        <dbReference type="Ensembl" id="ENSEEEP00000037048.2"/>
    </source>
</evidence>
<name>A0A4W4GHP6_ELEEL</name>
<reference evidence="8" key="2">
    <citation type="journal article" date="2017" name="Sci. Adv.">
        <title>A tail of two voltages: Proteomic comparison of the three electric organs of the electric eel.</title>
        <authorList>
            <person name="Traeger L.L."/>
            <person name="Sabat G."/>
            <person name="Barrett-Wilt G.A."/>
            <person name="Wells G.B."/>
            <person name="Sussman M.R."/>
        </authorList>
    </citation>
    <scope>NUCLEOTIDE SEQUENCE [LARGE SCALE GENOMIC DNA]</scope>
</reference>
<feature type="chain" id="PRO_5044305145" description="Peptidase S1 domain-containing protein" evidence="5">
    <location>
        <begin position="29"/>
        <end position="203"/>
    </location>
</feature>
<proteinExistence type="predicted"/>
<dbReference type="Proteomes" id="UP000314983">
    <property type="component" value="Chromosome 15"/>
</dbReference>
<reference evidence="7" key="4">
    <citation type="submission" date="2025-08" db="UniProtKB">
        <authorList>
            <consortium name="Ensembl"/>
        </authorList>
    </citation>
    <scope>IDENTIFICATION</scope>
</reference>
<dbReference type="InterPro" id="IPR043504">
    <property type="entry name" value="Peptidase_S1_PA_chymotrypsin"/>
</dbReference>
<reference evidence="7" key="3">
    <citation type="submission" date="2020-05" db="EMBL/GenBank/DDBJ databases">
        <title>Electrophorus electricus (electric eel) genome, fEleEle1, primary haplotype.</title>
        <authorList>
            <person name="Myers G."/>
            <person name="Meyer A."/>
            <person name="Fedrigo O."/>
            <person name="Formenti G."/>
            <person name="Rhie A."/>
            <person name="Tracey A."/>
            <person name="Sims Y."/>
            <person name="Jarvis E.D."/>
        </authorList>
    </citation>
    <scope>NUCLEOTIDE SEQUENCE [LARGE SCALE GENOMIC DNA]</scope>
</reference>
<dbReference type="PROSITE" id="PS50240">
    <property type="entry name" value="TRYPSIN_DOM"/>
    <property type="match status" value="1"/>
</dbReference>
<keyword evidence="3" id="KW-0720">Serine protease</keyword>
<dbReference type="InterPro" id="IPR009003">
    <property type="entry name" value="Peptidase_S1_PA"/>
</dbReference>
<protein>
    <recommendedName>
        <fullName evidence="6">Peptidase S1 domain-containing protein</fullName>
    </recommendedName>
</protein>
<dbReference type="Ensembl" id="ENSEEET00000037483.2">
    <property type="protein sequence ID" value="ENSEEEP00000037048.2"/>
    <property type="gene ID" value="ENSEEEG00000017594.2"/>
</dbReference>
<dbReference type="PANTHER" id="PTHR24252:SF17">
    <property type="entry name" value="SUPPRESSOR OF TUMORIGENICITY 14 PROTEIN HOMOLOG-RELATED"/>
    <property type="match status" value="1"/>
</dbReference>
<evidence type="ECO:0000256" key="1">
    <source>
        <dbReference type="ARBA" id="ARBA00022670"/>
    </source>
</evidence>
<evidence type="ECO:0000256" key="3">
    <source>
        <dbReference type="ARBA" id="ARBA00022825"/>
    </source>
</evidence>
<keyword evidence="5" id="KW-0732">Signal</keyword>
<keyword evidence="1" id="KW-0645">Protease</keyword>